<feature type="domain" description="EGF-like" evidence="10">
    <location>
        <begin position="1223"/>
        <end position="1260"/>
    </location>
</feature>
<evidence type="ECO:0000259" key="10">
    <source>
        <dbReference type="PROSITE" id="PS50026"/>
    </source>
</evidence>
<evidence type="ECO:0000256" key="5">
    <source>
        <dbReference type="ARBA" id="ARBA00023157"/>
    </source>
</evidence>
<organism evidence="13 14">
    <name type="scientific">Trichonephila clavata</name>
    <name type="common">Joro spider</name>
    <name type="synonym">Nephila clavata</name>
    <dbReference type="NCBI Taxonomy" id="2740835"/>
    <lineage>
        <taxon>Eukaryota</taxon>
        <taxon>Metazoa</taxon>
        <taxon>Ecdysozoa</taxon>
        <taxon>Arthropoda</taxon>
        <taxon>Chelicerata</taxon>
        <taxon>Arachnida</taxon>
        <taxon>Araneae</taxon>
        <taxon>Araneomorphae</taxon>
        <taxon>Entelegynae</taxon>
        <taxon>Araneoidea</taxon>
        <taxon>Nephilidae</taxon>
        <taxon>Trichonephila</taxon>
    </lineage>
</organism>
<dbReference type="GO" id="GO:0005509">
    <property type="term" value="F:calcium ion binding"/>
    <property type="evidence" value="ECO:0007669"/>
    <property type="project" value="InterPro"/>
</dbReference>
<feature type="disulfide bond" evidence="8">
    <location>
        <begin position="807"/>
        <end position="819"/>
    </location>
</feature>
<dbReference type="Proteomes" id="UP000887116">
    <property type="component" value="Unassembled WGS sequence"/>
</dbReference>
<evidence type="ECO:0000259" key="11">
    <source>
        <dbReference type="PROSITE" id="PS50027"/>
    </source>
</evidence>
<dbReference type="CDD" id="cd00055">
    <property type="entry name" value="EGF_Lam"/>
    <property type="match status" value="2"/>
</dbReference>
<dbReference type="Gene3D" id="3.30.60.30">
    <property type="match status" value="9"/>
</dbReference>
<dbReference type="InterPro" id="IPR003645">
    <property type="entry name" value="Fol_N"/>
</dbReference>
<gene>
    <name evidence="13" type="primary">AGRN</name>
    <name evidence="13" type="ORF">TNCT_541031</name>
</gene>
<dbReference type="FunFam" id="3.30.60.30:FF:000040">
    <property type="entry name" value="Agrin, putative"/>
    <property type="match status" value="1"/>
</dbReference>
<feature type="domain" description="Kazal-like" evidence="12">
    <location>
        <begin position="251"/>
        <end position="298"/>
    </location>
</feature>
<keyword evidence="14" id="KW-1185">Reference proteome</keyword>
<dbReference type="SUPFAM" id="SSF57196">
    <property type="entry name" value="EGF/Laminin"/>
    <property type="match status" value="1"/>
</dbReference>
<dbReference type="SUPFAM" id="SSF57184">
    <property type="entry name" value="Growth factor receptor domain"/>
    <property type="match status" value="1"/>
</dbReference>
<dbReference type="PROSITE" id="PS51465">
    <property type="entry name" value="KAZAL_2"/>
    <property type="match status" value="9"/>
</dbReference>
<dbReference type="GO" id="GO:0048666">
    <property type="term" value="P:neuron development"/>
    <property type="evidence" value="ECO:0007669"/>
    <property type="project" value="UniProtKB-ARBA"/>
</dbReference>
<feature type="domain" description="Kazal-like" evidence="12">
    <location>
        <begin position="878"/>
        <end position="934"/>
    </location>
</feature>
<keyword evidence="4" id="KW-0221">Differentiation</keyword>
<feature type="domain" description="EGF-like" evidence="10">
    <location>
        <begin position="1184"/>
        <end position="1221"/>
    </location>
</feature>
<dbReference type="SUPFAM" id="SSF100895">
    <property type="entry name" value="Kazal-type serine protease inhibitors"/>
    <property type="match status" value="9"/>
</dbReference>
<evidence type="ECO:0000313" key="13">
    <source>
        <dbReference type="EMBL" id="GFR06661.1"/>
    </source>
</evidence>
<dbReference type="Gene3D" id="2.10.25.10">
    <property type="entry name" value="Laminin"/>
    <property type="match status" value="5"/>
</dbReference>
<feature type="domain" description="Kazal-like" evidence="12">
    <location>
        <begin position="623"/>
        <end position="670"/>
    </location>
</feature>
<accession>A0A8X6GKR1</accession>
<dbReference type="PROSITE" id="PS01248">
    <property type="entry name" value="EGF_LAM_1"/>
    <property type="match status" value="1"/>
</dbReference>
<dbReference type="CDD" id="cd00104">
    <property type="entry name" value="KAZAL_FS"/>
    <property type="match status" value="9"/>
</dbReference>
<feature type="domain" description="Laminin G" evidence="9">
    <location>
        <begin position="995"/>
        <end position="1183"/>
    </location>
</feature>
<feature type="disulfide bond" evidence="7">
    <location>
        <begin position="1211"/>
        <end position="1220"/>
    </location>
</feature>
<dbReference type="SUPFAM" id="SSF49899">
    <property type="entry name" value="Concanavalin A-like lectins/glucanases"/>
    <property type="match status" value="3"/>
</dbReference>
<dbReference type="InterPro" id="IPR002350">
    <property type="entry name" value="Kazal_dom"/>
</dbReference>
<evidence type="ECO:0000256" key="8">
    <source>
        <dbReference type="PROSITE-ProRule" id="PRU00460"/>
    </source>
</evidence>
<evidence type="ECO:0000256" key="1">
    <source>
        <dbReference type="ARBA" id="ARBA00022536"/>
    </source>
</evidence>
<dbReference type="Pfam" id="PF00053">
    <property type="entry name" value="EGF_laminin"/>
    <property type="match status" value="2"/>
</dbReference>
<feature type="domain" description="Kazal-like" evidence="12">
    <location>
        <begin position="170"/>
        <end position="228"/>
    </location>
</feature>
<feature type="disulfide bond" evidence="8">
    <location>
        <begin position="809"/>
        <end position="826"/>
    </location>
</feature>
<feature type="domain" description="Kazal-like" evidence="12">
    <location>
        <begin position="531"/>
        <end position="578"/>
    </location>
</feature>
<evidence type="ECO:0000256" key="7">
    <source>
        <dbReference type="PROSITE-ProRule" id="PRU00076"/>
    </source>
</evidence>
<dbReference type="EMBL" id="BMAO01016159">
    <property type="protein sequence ID" value="GFR06661.1"/>
    <property type="molecule type" value="Genomic_DNA"/>
</dbReference>
<dbReference type="SMART" id="SM00179">
    <property type="entry name" value="EGF_CA"/>
    <property type="match status" value="3"/>
</dbReference>
<dbReference type="GO" id="GO:0048513">
    <property type="term" value="P:animal organ development"/>
    <property type="evidence" value="ECO:0007669"/>
    <property type="project" value="UniProtKB-ARBA"/>
</dbReference>
<evidence type="ECO:0000256" key="3">
    <source>
        <dbReference type="ARBA" id="ARBA00022737"/>
    </source>
</evidence>
<dbReference type="PROSITE" id="PS50025">
    <property type="entry name" value="LAM_G_DOMAIN"/>
    <property type="match status" value="3"/>
</dbReference>
<dbReference type="PROSITE" id="PS50026">
    <property type="entry name" value="EGF_3"/>
    <property type="match status" value="3"/>
</dbReference>
<feature type="disulfide bond" evidence="7">
    <location>
        <begin position="1471"/>
        <end position="1480"/>
    </location>
</feature>
<dbReference type="Pfam" id="PF00054">
    <property type="entry name" value="Laminin_G_1"/>
    <property type="match status" value="3"/>
</dbReference>
<dbReference type="PROSITE" id="PS50027">
    <property type="entry name" value="EGF_LAM_2"/>
    <property type="match status" value="2"/>
</dbReference>
<dbReference type="PRINTS" id="PR00011">
    <property type="entry name" value="EGFLAMININ"/>
</dbReference>
<feature type="domain" description="Kazal-like" evidence="12">
    <location>
        <begin position="390"/>
        <end position="443"/>
    </location>
</feature>
<dbReference type="InterPro" id="IPR036058">
    <property type="entry name" value="Kazal_dom_sf"/>
</dbReference>
<dbReference type="SMART" id="SM00180">
    <property type="entry name" value="EGF_Lam"/>
    <property type="match status" value="2"/>
</dbReference>
<feature type="domain" description="Kazal-like" evidence="12">
    <location>
        <begin position="318"/>
        <end position="372"/>
    </location>
</feature>
<feature type="disulfide bond" evidence="8">
    <location>
        <begin position="754"/>
        <end position="766"/>
    </location>
</feature>
<keyword evidence="2" id="KW-0732">Signal</keyword>
<dbReference type="Pfam" id="PF00008">
    <property type="entry name" value="EGF"/>
    <property type="match status" value="1"/>
</dbReference>
<keyword evidence="3" id="KW-0677">Repeat</keyword>
<dbReference type="SMART" id="SM00280">
    <property type="entry name" value="KAZAL"/>
    <property type="match status" value="9"/>
</dbReference>
<dbReference type="PROSITE" id="PS00022">
    <property type="entry name" value="EGF_1"/>
    <property type="match status" value="3"/>
</dbReference>
<dbReference type="InterPro" id="IPR002049">
    <property type="entry name" value="LE_dom"/>
</dbReference>
<feature type="disulfide bond" evidence="8">
    <location>
        <begin position="775"/>
        <end position="784"/>
    </location>
</feature>
<dbReference type="SMART" id="SM00181">
    <property type="entry name" value="EGF"/>
    <property type="match status" value="7"/>
</dbReference>
<dbReference type="InterPro" id="IPR013320">
    <property type="entry name" value="ConA-like_dom_sf"/>
</dbReference>
<name>A0A8X6GKR1_TRICU</name>
<dbReference type="CDD" id="cd00110">
    <property type="entry name" value="LamG"/>
    <property type="match status" value="3"/>
</dbReference>
<evidence type="ECO:0000313" key="14">
    <source>
        <dbReference type="Proteomes" id="UP000887116"/>
    </source>
</evidence>
<dbReference type="InterPro" id="IPR001881">
    <property type="entry name" value="EGF-like_Ca-bd_dom"/>
</dbReference>
<keyword evidence="5 7" id="KW-1015">Disulfide bond</keyword>
<dbReference type="GO" id="GO:0042063">
    <property type="term" value="P:gliogenesis"/>
    <property type="evidence" value="ECO:0007669"/>
    <property type="project" value="UniProtKB-ARBA"/>
</dbReference>
<feature type="domain" description="Laminin EGF-like" evidence="11">
    <location>
        <begin position="754"/>
        <end position="806"/>
    </location>
</feature>
<dbReference type="CDD" id="cd00054">
    <property type="entry name" value="EGF_CA"/>
    <property type="match status" value="2"/>
</dbReference>
<keyword evidence="1 7" id="KW-0245">EGF-like domain</keyword>
<feature type="disulfide bond" evidence="8">
    <location>
        <begin position="756"/>
        <end position="773"/>
    </location>
</feature>
<feature type="domain" description="Kazal-like" evidence="12">
    <location>
        <begin position="450"/>
        <end position="513"/>
    </location>
</feature>
<feature type="disulfide bond" evidence="7">
    <location>
        <begin position="1250"/>
        <end position="1259"/>
    </location>
</feature>
<proteinExistence type="predicted"/>
<dbReference type="OrthoDB" id="5983569at2759"/>
<evidence type="ECO:0000256" key="6">
    <source>
        <dbReference type="ARBA" id="ARBA00023180"/>
    </source>
</evidence>
<dbReference type="GO" id="GO:0005886">
    <property type="term" value="C:plasma membrane"/>
    <property type="evidence" value="ECO:0007669"/>
    <property type="project" value="UniProtKB-ARBA"/>
</dbReference>
<reference evidence="13" key="1">
    <citation type="submission" date="2020-07" db="EMBL/GenBank/DDBJ databases">
        <title>Multicomponent nature underlies the extraordinary mechanical properties of spider dragline silk.</title>
        <authorList>
            <person name="Kono N."/>
            <person name="Nakamura H."/>
            <person name="Mori M."/>
            <person name="Yoshida Y."/>
            <person name="Ohtoshi R."/>
            <person name="Malay A.D."/>
            <person name="Moran D.A.P."/>
            <person name="Tomita M."/>
            <person name="Numata K."/>
            <person name="Arakawa K."/>
        </authorList>
    </citation>
    <scope>NUCLEOTIDE SEQUENCE</scope>
</reference>
<dbReference type="FunFam" id="3.30.60.30:FF:000024">
    <property type="entry name" value="Transmembrane agrin"/>
    <property type="match status" value="2"/>
</dbReference>
<dbReference type="PANTHER" id="PTHR10913:SF78">
    <property type="entry name" value="AGRIN"/>
    <property type="match status" value="1"/>
</dbReference>
<protein>
    <submittedName>
        <fullName evidence="13">Agrin</fullName>
    </submittedName>
</protein>
<dbReference type="Pfam" id="PF07648">
    <property type="entry name" value="Kazal_2"/>
    <property type="match status" value="9"/>
</dbReference>
<dbReference type="InterPro" id="IPR000742">
    <property type="entry name" value="EGF"/>
</dbReference>
<feature type="domain" description="Laminin EGF-like" evidence="11">
    <location>
        <begin position="807"/>
        <end position="853"/>
    </location>
</feature>
<dbReference type="FunFam" id="2.10.25.10:FF:000230">
    <property type="entry name" value="Delta-like protein"/>
    <property type="match status" value="1"/>
</dbReference>
<dbReference type="InterPro" id="IPR050653">
    <property type="entry name" value="Prot_Inhib_GrowthFact_Antg"/>
</dbReference>
<evidence type="ECO:0000256" key="2">
    <source>
        <dbReference type="ARBA" id="ARBA00022729"/>
    </source>
</evidence>
<keyword evidence="6" id="KW-0325">Glycoprotein</keyword>
<dbReference type="GO" id="GO:0005576">
    <property type="term" value="C:extracellular region"/>
    <property type="evidence" value="ECO:0007669"/>
    <property type="project" value="TreeGrafter"/>
</dbReference>
<dbReference type="GO" id="GO:0000902">
    <property type="term" value="P:cell morphogenesis"/>
    <property type="evidence" value="ECO:0007669"/>
    <property type="project" value="UniProtKB-ARBA"/>
</dbReference>
<comment type="caution">
    <text evidence="7">Lacks conserved residue(s) required for the propagation of feature annotation.</text>
</comment>
<dbReference type="InterPro" id="IPR003884">
    <property type="entry name" value="FacI_MAC"/>
</dbReference>
<feature type="domain" description="Laminin G" evidence="9">
    <location>
        <begin position="1269"/>
        <end position="1449"/>
    </location>
</feature>
<dbReference type="SMART" id="SM00057">
    <property type="entry name" value="FIMAC"/>
    <property type="match status" value="3"/>
</dbReference>
<dbReference type="InterPro" id="IPR009030">
    <property type="entry name" value="Growth_fac_rcpt_cys_sf"/>
</dbReference>
<dbReference type="PROSITE" id="PS01186">
    <property type="entry name" value="EGF_2"/>
    <property type="match status" value="1"/>
</dbReference>
<feature type="domain" description="Kazal-like" evidence="12">
    <location>
        <begin position="103"/>
        <end position="150"/>
    </location>
</feature>
<evidence type="ECO:0000259" key="9">
    <source>
        <dbReference type="PROSITE" id="PS50025"/>
    </source>
</evidence>
<comment type="caution">
    <text evidence="13">The sequence shown here is derived from an EMBL/GenBank/DDBJ whole genome shotgun (WGS) entry which is preliminary data.</text>
</comment>
<dbReference type="PANTHER" id="PTHR10913">
    <property type="entry name" value="FOLLISTATIN-RELATED"/>
    <property type="match status" value="1"/>
</dbReference>
<dbReference type="SMART" id="SM00274">
    <property type="entry name" value="FOLN"/>
    <property type="match status" value="11"/>
</dbReference>
<sequence length="1675" mass="185569">MPTEDAMGCSPFKCRFKRLSYNKPFKNMHFHLGEYSVNKNTENKCLVRRKSGLEKTYGGPSTSLAGLPLKTREAVPETECEKMYCAYGALCLIDKRTQQAHCRCQETCSDVFAPVCGNDGVTYSSDCQLRMASCTKQKRIFTKHQGPCDLKDPCEEKECHFGAQCQPSLDGRTAECICPEKCATYGDGRSRTVCGTDGKDYPNICELRRISCLEMREIEVRYKGHCDPCEKIKCPTYQVCQLDENRNPICRCNDVCTPEFRPVCGSDGLTYANECTLRVEACKLQKNIRVIYSGDCGSSTNPCDLIKCGPGQECDVDRFGVASCQCPPTCEPKMQPVCGSNGRTFDSECELKRQSCLLRQELTVIHEGECGEHGPCHTHHCSYGAMCVVKNGQPVCECPTCAEEFEPVCGTDDISYTNPCKLKREACEQKTDIIIAHDGLCNICSTQQCDFYAVCESFGSGETRCVCPEVCIKVDAPVCGTDGISYPNECELRVEACKKRQYIAVATKGPCDLCEHVHCKYGARCESGRCVCPIDCPKIYEFVCATDGKTYINECEMKRVGCKKSRDLSVQFYGTCGEAPEDGDEKEGNLPALKERKISSCQDKQCKYGGICDFNAEGAPFCVCTFHCPNIKEPVCGSDGRMYDNECRMREESCLLQKRIETAAREVCVDHVDIACDGEPPVVDPLTGKDYFCGVGAGSKLCPAKTVCHKTQYFAKCCKVAPLIKSCESTPFGCCPDLRHPVMGPNNGGCPSVCNCNNLGSYSLTCDPVSKQCPCKPGVGGLRCDRCEPGYWGLHKIADGNSGCVHCNCNPYGSIRDDCEQTTGRCVCKHGIQGMKCDICPPGTLLGPDGCMDESQVNETASSCDELECYHGAQCIDKNSDPHCSCDFKCAPEDSRDPVCGYDGNTYGSECQMRLFSCRYQKPINIRYYGICRKGYQSDSDVTTTSSPFRLTKRRSYLKRPDSKSTRAVTLNLPQNLYMTTRSPNYLNATTLAPFLAFPADPDLKIEVPSFSGKSFMELYKLEAYTRLSLEIEFKTFSNDGILLYNGQTSKSGDFVSLTLKDGFIEFRYNLGSGAVVLRSSQRVQLGKFHRVIAKRYLKDGLLAVDGQENVSGKSQGTLNSLDLVDNLFVGFVPGFSKIIALNTGVEHGLNGCIRHLKIDRREVNLKYPSSKEILRSYGIRECGGNACSSIPCKNGGTCVSSEPKSFHCRCLNGFSGEKCEHKIDPCSNNPCGNGATCAAISQGEYTCKCGAEKTGKFCDKPRKDFRNVSIPDFVNNSYLELPTLQNIKHAFSMEIWFFARSPDGALIYNGQKLNRKGDFITVNLAKGFVSFIYNLGSGSANITSRHPVSLNKWHTVKISRLRRQGTLKVDNDTTIVGKSKPPLTELNLVLPFYIGGVPNTRYVHQDSGVTKGLDGAIQKIILNGEPWTHFTAKAVKAHGIRNYKGPPCTPGACLNGGTCIPRLNSHICQCLTKYMGKRCEKRIRKKDFLRAISFNGTTFFNFPYINMKSSKRRKSNRFQVRFRTTDSSSLLFWTNKRSAFNSDYLAAAIVDGYPELSFILRKQKSIWSVRSNQRVDDGLWHTVSFLRKKRLGEIRVDKTHIVSNVSESGATDLNTDGILWIGGSPTLPQGLPPAYYKGFTGCMESITVDKSPIHQILSGKRDIEYCVHSKIRQL</sequence>
<dbReference type="FunFam" id="2.10.25.10:FF:000134">
    <property type="entry name" value="Transmembrane agrin"/>
    <property type="match status" value="1"/>
</dbReference>
<dbReference type="SMART" id="SM00282">
    <property type="entry name" value="LamG"/>
    <property type="match status" value="3"/>
</dbReference>
<feature type="domain" description="EGF-like" evidence="10">
    <location>
        <begin position="1445"/>
        <end position="1481"/>
    </location>
</feature>
<dbReference type="Gene3D" id="2.60.120.200">
    <property type="match status" value="3"/>
</dbReference>
<keyword evidence="8" id="KW-0424">Laminin EGF-like domain</keyword>
<evidence type="ECO:0000256" key="4">
    <source>
        <dbReference type="ARBA" id="ARBA00022782"/>
    </source>
</evidence>
<dbReference type="InterPro" id="IPR001791">
    <property type="entry name" value="Laminin_G"/>
</dbReference>
<evidence type="ECO:0000259" key="12">
    <source>
        <dbReference type="PROSITE" id="PS51465"/>
    </source>
</evidence>
<dbReference type="FunFam" id="2.10.25.10:FF:000140">
    <property type="entry name" value="Transmembrane agrin"/>
    <property type="match status" value="1"/>
</dbReference>
<feature type="disulfide bond" evidence="8">
    <location>
        <begin position="828"/>
        <end position="837"/>
    </location>
</feature>
<feature type="domain" description="Laminin G" evidence="9">
    <location>
        <begin position="1490"/>
        <end position="1667"/>
    </location>
</feature>